<evidence type="ECO:0000256" key="1">
    <source>
        <dbReference type="ARBA" id="ARBA00006773"/>
    </source>
</evidence>
<dbReference type="SUPFAM" id="SSF51556">
    <property type="entry name" value="Metallo-dependent hydrolases"/>
    <property type="match status" value="1"/>
</dbReference>
<protein>
    <recommendedName>
        <fullName evidence="2">adenine deaminase</fullName>
        <ecNumber evidence="2">3.5.4.2</ecNumber>
    </recommendedName>
</protein>
<organism evidence="7 8">
    <name type="scientific">Tigheibacillus halophilus</name>
    <dbReference type="NCBI Taxonomy" id="361280"/>
    <lineage>
        <taxon>Bacteria</taxon>
        <taxon>Bacillati</taxon>
        <taxon>Bacillota</taxon>
        <taxon>Bacilli</taxon>
        <taxon>Bacillales</taxon>
        <taxon>Bacillaceae</taxon>
        <taxon>Tigheibacillus</taxon>
    </lineage>
</organism>
<sequence length="610" mass="69221">MLENGFWRNRDLRKHVSIMDGITAPTLVLKNGTYLNMYTKKWLNANIWIYCDRIVYVGEKMPSNCEDTEIVDCSGKYLVPGYVEMHAHPFQLYNPESLAIHAATFGTTTLVNDNLMWRFLLDKKKAFSLIGEFDELPVSMYWWARFDSQTVLHDEEALFNTEDVLAWLKHPSVVQGGELTSWPSLLNGDDILLYWMQKAKQLGKPIEGHFPGASEKTLTKLKLLGVNADHESISGKDVIKRMELGYQTGLRHSSIRPDLPRLLDEILAEGVDVFDSLSFTTDGATPAFYKEGLINRCIKIAIDKGVPLADAYRMGSYNPSKHLHLEEKIGSIAPGRLAHINILLDKTDPDPESVLAKGKWIRKAGKVLKMESTIDWQKYDLDRFHLSWDLSLSDLQFSLPIGLDMVNDVIMKPYAIQTDITPDQLPENRDDAFLLLMDRNGQWRSNTTLRGFTKTLGGLASSYSTTGDLVFIGKNKHDMLLAFRRLKEIGGGIVIAHEGEILVEIPLKLSGIMFEGKMPELIEKEEALRACLEKYGYSFGDPVYSILFLSSTHLPYIRITQKGIVDVKKKRSVISFDDQISKSDNFDKNRYYHSRDALSFPIFFANVIGF</sequence>
<keyword evidence="8" id="KW-1185">Reference proteome</keyword>
<dbReference type="InterPro" id="IPR026912">
    <property type="entry name" value="Adenine_deam_C"/>
</dbReference>
<evidence type="ECO:0000313" key="7">
    <source>
        <dbReference type="EMBL" id="MDY0395636.1"/>
    </source>
</evidence>
<dbReference type="PANTHER" id="PTHR11113">
    <property type="entry name" value="N-ACETYLGLUCOSAMINE-6-PHOSPHATE DEACETYLASE"/>
    <property type="match status" value="1"/>
</dbReference>
<comment type="similarity">
    <text evidence="1">Belongs to the metallo-dependent hydrolases superfamily. Adenine deaminase family.</text>
</comment>
<evidence type="ECO:0000259" key="5">
    <source>
        <dbReference type="Pfam" id="PF01979"/>
    </source>
</evidence>
<dbReference type="Pfam" id="PF13382">
    <property type="entry name" value="Adenine_deam_C"/>
    <property type="match status" value="1"/>
</dbReference>
<dbReference type="Pfam" id="PF01979">
    <property type="entry name" value="Amidohydro_1"/>
    <property type="match status" value="1"/>
</dbReference>
<dbReference type="Gene3D" id="2.30.40.10">
    <property type="entry name" value="Urease, subunit C, domain 1"/>
    <property type="match status" value="1"/>
</dbReference>
<name>A0ABU5C9V3_9BACI</name>
<dbReference type="InterPro" id="IPR032466">
    <property type="entry name" value="Metal_Hydrolase"/>
</dbReference>
<accession>A0ABU5C9V3</accession>
<dbReference type="SUPFAM" id="SSF51338">
    <property type="entry name" value="Composite domain of metallo-dependent hydrolases"/>
    <property type="match status" value="1"/>
</dbReference>
<dbReference type="Proteomes" id="UP001281447">
    <property type="component" value="Unassembled WGS sequence"/>
</dbReference>
<dbReference type="PANTHER" id="PTHR11113:SF6">
    <property type="entry name" value="ADENINE DEAMINASE YERA-RELATED"/>
    <property type="match status" value="1"/>
</dbReference>
<evidence type="ECO:0000256" key="3">
    <source>
        <dbReference type="ARBA" id="ARBA00022801"/>
    </source>
</evidence>
<dbReference type="InterPro" id="IPR011059">
    <property type="entry name" value="Metal-dep_hydrolase_composite"/>
</dbReference>
<feature type="domain" description="Adenine deaminase C-terminal" evidence="6">
    <location>
        <begin position="428"/>
        <end position="570"/>
    </location>
</feature>
<proteinExistence type="inferred from homology"/>
<reference evidence="7 8" key="1">
    <citation type="submission" date="2023-10" db="EMBL/GenBank/DDBJ databases">
        <title>Virgibacillus halophilus 5B73C genome.</title>
        <authorList>
            <person name="Miliotis G."/>
            <person name="Sengupta P."/>
            <person name="Hameed A."/>
            <person name="Chuvochina M."/>
            <person name="Mcdonagh F."/>
            <person name="Simpson A.C."/>
            <person name="Singh N.K."/>
            <person name="Rekha P.D."/>
            <person name="Raman K."/>
            <person name="Hugenholtz P."/>
            <person name="Venkateswaran K."/>
        </authorList>
    </citation>
    <scope>NUCLEOTIDE SEQUENCE [LARGE SCALE GENOMIC DNA]</scope>
    <source>
        <strain evidence="7 8">5B73C</strain>
    </source>
</reference>
<keyword evidence="3" id="KW-0378">Hydrolase</keyword>
<dbReference type="EC" id="3.5.4.2" evidence="2"/>
<dbReference type="InterPro" id="IPR006680">
    <property type="entry name" value="Amidohydro-rel"/>
</dbReference>
<evidence type="ECO:0000256" key="4">
    <source>
        <dbReference type="ARBA" id="ARBA00047720"/>
    </source>
</evidence>
<evidence type="ECO:0000259" key="6">
    <source>
        <dbReference type="Pfam" id="PF13382"/>
    </source>
</evidence>
<feature type="domain" description="Amidohydrolase-related" evidence="5">
    <location>
        <begin position="77"/>
        <end position="360"/>
    </location>
</feature>
<dbReference type="EMBL" id="JAWDIP010000003">
    <property type="protein sequence ID" value="MDY0395636.1"/>
    <property type="molecule type" value="Genomic_DNA"/>
</dbReference>
<comment type="catalytic activity">
    <reaction evidence="4">
        <text>adenine + H2O + H(+) = hypoxanthine + NH4(+)</text>
        <dbReference type="Rhea" id="RHEA:23688"/>
        <dbReference type="ChEBI" id="CHEBI:15377"/>
        <dbReference type="ChEBI" id="CHEBI:15378"/>
        <dbReference type="ChEBI" id="CHEBI:16708"/>
        <dbReference type="ChEBI" id="CHEBI:17368"/>
        <dbReference type="ChEBI" id="CHEBI:28938"/>
        <dbReference type="EC" id="3.5.4.2"/>
    </reaction>
</comment>
<evidence type="ECO:0000256" key="2">
    <source>
        <dbReference type="ARBA" id="ARBA00012782"/>
    </source>
</evidence>
<gene>
    <name evidence="7" type="ORF">RWE15_15920</name>
</gene>
<evidence type="ECO:0000313" key="8">
    <source>
        <dbReference type="Proteomes" id="UP001281447"/>
    </source>
</evidence>
<comment type="caution">
    <text evidence="7">The sequence shown here is derived from an EMBL/GenBank/DDBJ whole genome shotgun (WGS) entry which is preliminary data.</text>
</comment>
<dbReference type="Gene3D" id="3.20.20.140">
    <property type="entry name" value="Metal-dependent hydrolases"/>
    <property type="match status" value="1"/>
</dbReference>